<name>A0A9P7QN15_9HYPO</name>
<organism evidence="2 3">
    <name type="scientific">Claviceps aff. purpurea</name>
    <dbReference type="NCBI Taxonomy" id="1967640"/>
    <lineage>
        <taxon>Eukaryota</taxon>
        <taxon>Fungi</taxon>
        <taxon>Dikarya</taxon>
        <taxon>Ascomycota</taxon>
        <taxon>Pezizomycotina</taxon>
        <taxon>Sordariomycetes</taxon>
        <taxon>Hypocreomycetidae</taxon>
        <taxon>Hypocreales</taxon>
        <taxon>Clavicipitaceae</taxon>
        <taxon>Claviceps</taxon>
    </lineage>
</organism>
<dbReference type="EMBL" id="SRRH01000055">
    <property type="protein sequence ID" value="KAG6300920.1"/>
    <property type="molecule type" value="Genomic_DNA"/>
</dbReference>
<reference evidence="2 3" key="1">
    <citation type="journal article" date="2020" name="bioRxiv">
        <title>Whole genome comparisons of ergot fungi reveals the divergence and evolution of species within the genus Claviceps are the result of varying mechanisms driving genome evolution and host range expansion.</title>
        <authorList>
            <person name="Wyka S.A."/>
            <person name="Mondo S.J."/>
            <person name="Liu M."/>
            <person name="Dettman J."/>
            <person name="Nalam V."/>
            <person name="Broders K.D."/>
        </authorList>
    </citation>
    <scope>NUCLEOTIDE SEQUENCE [LARGE SCALE GENOMIC DNA]</scope>
    <source>
        <strain evidence="2 3">Clav52</strain>
    </source>
</reference>
<proteinExistence type="predicted"/>
<dbReference type="Proteomes" id="UP000707071">
    <property type="component" value="Unassembled WGS sequence"/>
</dbReference>
<accession>A0A9P7QN15</accession>
<evidence type="ECO:0000313" key="2">
    <source>
        <dbReference type="EMBL" id="KAG6300920.1"/>
    </source>
</evidence>
<protein>
    <submittedName>
        <fullName evidence="2">Uncharacterized protein</fullName>
    </submittedName>
</protein>
<keyword evidence="3" id="KW-1185">Reference proteome</keyword>
<comment type="caution">
    <text evidence="2">The sequence shown here is derived from an EMBL/GenBank/DDBJ whole genome shotgun (WGS) entry which is preliminary data.</text>
</comment>
<dbReference type="AlphaFoldDB" id="A0A9P7QN15"/>
<evidence type="ECO:0000256" key="1">
    <source>
        <dbReference type="SAM" id="SignalP"/>
    </source>
</evidence>
<gene>
    <name evidence="2" type="ORF">E4U09_006172</name>
</gene>
<feature type="chain" id="PRO_5040372035" evidence="1">
    <location>
        <begin position="23"/>
        <end position="115"/>
    </location>
</feature>
<sequence>MKFSTILGTFALSTLEAYSAYASPLNSDSLGQSLEGRAVEYCCVQVKSMNNVVNKFVPWFGDTEDVTSFGACTVSVVQGRTRPSQGGCSEWKGTTQFCSAELNPQVTVQAASVCQ</sequence>
<evidence type="ECO:0000313" key="3">
    <source>
        <dbReference type="Proteomes" id="UP000707071"/>
    </source>
</evidence>
<keyword evidence="1" id="KW-0732">Signal</keyword>
<feature type="signal peptide" evidence="1">
    <location>
        <begin position="1"/>
        <end position="22"/>
    </location>
</feature>